<evidence type="ECO:0000259" key="6">
    <source>
        <dbReference type="Pfam" id="PF04055"/>
    </source>
</evidence>
<dbReference type="PANTHER" id="PTHR43075">
    <property type="entry name" value="FORMATE LYASE ACTIVATING ENZYME, PUTATIVE (AFU_ORTHOLOGUE AFUA_2G15630)-RELATED"/>
    <property type="match status" value="1"/>
</dbReference>
<organism evidence="7">
    <name type="scientific">Thermodesulforhabdus norvegica</name>
    <dbReference type="NCBI Taxonomy" id="39841"/>
    <lineage>
        <taxon>Bacteria</taxon>
        <taxon>Pseudomonadati</taxon>
        <taxon>Thermodesulfobacteriota</taxon>
        <taxon>Syntrophobacteria</taxon>
        <taxon>Syntrophobacterales</taxon>
        <taxon>Thermodesulforhabdaceae</taxon>
        <taxon>Thermodesulforhabdus</taxon>
    </lineage>
</organism>
<feature type="domain" description="Radical SAM core" evidence="6">
    <location>
        <begin position="66"/>
        <end position="175"/>
    </location>
</feature>
<keyword evidence="3" id="KW-0479">Metal-binding</keyword>
<protein>
    <submittedName>
        <fullName evidence="7">Radical SAM protein</fullName>
    </submittedName>
</protein>
<dbReference type="SFLD" id="SFLDG01099">
    <property type="entry name" value="Uncharacterised_Radical_SAM_Su"/>
    <property type="match status" value="1"/>
</dbReference>
<dbReference type="PANTHER" id="PTHR43075:SF1">
    <property type="entry name" value="FORMATE LYASE ACTIVATING ENZYME, PUTATIVE (AFU_ORTHOLOGUE AFUA_2G15630)-RELATED"/>
    <property type="match status" value="1"/>
</dbReference>
<proteinExistence type="predicted"/>
<dbReference type="Proteomes" id="UP000886355">
    <property type="component" value="Unassembled WGS sequence"/>
</dbReference>
<dbReference type="SFLD" id="SFLDS00029">
    <property type="entry name" value="Radical_SAM"/>
    <property type="match status" value="1"/>
</dbReference>
<dbReference type="SUPFAM" id="SSF102114">
    <property type="entry name" value="Radical SAM enzymes"/>
    <property type="match status" value="1"/>
</dbReference>
<keyword evidence="4" id="KW-0408">Iron</keyword>
<evidence type="ECO:0000256" key="2">
    <source>
        <dbReference type="ARBA" id="ARBA00022691"/>
    </source>
</evidence>
<evidence type="ECO:0000313" key="7">
    <source>
        <dbReference type="EMBL" id="HDL89523.1"/>
    </source>
</evidence>
<dbReference type="InterPro" id="IPR013785">
    <property type="entry name" value="Aldolase_TIM"/>
</dbReference>
<keyword evidence="2" id="KW-0949">S-adenosyl-L-methionine</keyword>
<dbReference type="InterPro" id="IPR058240">
    <property type="entry name" value="rSAM_sf"/>
</dbReference>
<feature type="non-terminal residue" evidence="7">
    <location>
        <position position="190"/>
    </location>
</feature>
<gene>
    <name evidence="7" type="ORF">ENG14_01295</name>
</gene>
<dbReference type="GO" id="GO:0046872">
    <property type="term" value="F:metal ion binding"/>
    <property type="evidence" value="ECO:0007669"/>
    <property type="project" value="UniProtKB-KW"/>
</dbReference>
<dbReference type="InterPro" id="IPR007197">
    <property type="entry name" value="rSAM"/>
</dbReference>
<evidence type="ECO:0000256" key="3">
    <source>
        <dbReference type="ARBA" id="ARBA00022723"/>
    </source>
</evidence>
<evidence type="ECO:0000256" key="5">
    <source>
        <dbReference type="ARBA" id="ARBA00023014"/>
    </source>
</evidence>
<dbReference type="InterPro" id="IPR040085">
    <property type="entry name" value="MJ0674-like"/>
</dbReference>
<dbReference type="GO" id="GO:0051536">
    <property type="term" value="F:iron-sulfur cluster binding"/>
    <property type="evidence" value="ECO:0007669"/>
    <property type="project" value="UniProtKB-KW"/>
</dbReference>
<evidence type="ECO:0000256" key="1">
    <source>
        <dbReference type="ARBA" id="ARBA00001966"/>
    </source>
</evidence>
<comment type="cofactor">
    <cofactor evidence="1">
        <name>[4Fe-4S] cluster</name>
        <dbReference type="ChEBI" id="CHEBI:49883"/>
    </cofactor>
</comment>
<dbReference type="GO" id="GO:0003824">
    <property type="term" value="F:catalytic activity"/>
    <property type="evidence" value="ECO:0007669"/>
    <property type="project" value="InterPro"/>
</dbReference>
<sequence>MQELISYPEYEKCRLCPWECCVDRSSEELGKCRAPADLRLNDAMLHFGEEACLVGSNGSGALFLACCTLRCVYCQTWEISWEGKGIEISTQEFIDILKDLVRKGAENLNFITPTHYVPHIRFAIKSLREDGITVPTVYNTSSFERVETLRSLEGYIDIYLADFKYWDSRTAEMLSGCQDYPDVAKRAIKE</sequence>
<dbReference type="EMBL" id="DQZW01000062">
    <property type="protein sequence ID" value="HDL89523.1"/>
    <property type="molecule type" value="Genomic_DNA"/>
</dbReference>
<keyword evidence="5" id="KW-0411">Iron-sulfur</keyword>
<dbReference type="AlphaFoldDB" id="A0A7C0WT08"/>
<comment type="caution">
    <text evidence="7">The sequence shown here is derived from an EMBL/GenBank/DDBJ whole genome shotgun (WGS) entry which is preliminary data.</text>
</comment>
<evidence type="ECO:0000256" key="4">
    <source>
        <dbReference type="ARBA" id="ARBA00023004"/>
    </source>
</evidence>
<dbReference type="Gene3D" id="3.20.20.70">
    <property type="entry name" value="Aldolase class I"/>
    <property type="match status" value="1"/>
</dbReference>
<accession>A0A7C0WT08</accession>
<dbReference type="Pfam" id="PF04055">
    <property type="entry name" value="Radical_SAM"/>
    <property type="match status" value="1"/>
</dbReference>
<name>A0A7C0WT08_9BACT</name>
<reference evidence="7" key="1">
    <citation type="journal article" date="2020" name="mSystems">
        <title>Genome- and Community-Level Interaction Insights into Carbon Utilization and Element Cycling Functions of Hydrothermarchaeota in Hydrothermal Sediment.</title>
        <authorList>
            <person name="Zhou Z."/>
            <person name="Liu Y."/>
            <person name="Xu W."/>
            <person name="Pan J."/>
            <person name="Luo Z.H."/>
            <person name="Li M."/>
        </authorList>
    </citation>
    <scope>NUCLEOTIDE SEQUENCE [LARGE SCALE GENOMIC DNA]</scope>
    <source>
        <strain evidence="7">HyVt-19</strain>
    </source>
</reference>